<feature type="transmembrane region" description="Helical" evidence="10">
    <location>
        <begin position="467"/>
        <end position="491"/>
    </location>
</feature>
<dbReference type="AlphaFoldDB" id="A0A8H4PK40"/>
<evidence type="ECO:0000256" key="5">
    <source>
        <dbReference type="ARBA" id="ARBA00022989"/>
    </source>
</evidence>
<dbReference type="PROSITE" id="PS50850">
    <property type="entry name" value="MFS"/>
    <property type="match status" value="1"/>
</dbReference>
<evidence type="ECO:0000256" key="2">
    <source>
        <dbReference type="ARBA" id="ARBA00022448"/>
    </source>
</evidence>
<feature type="transmembrane region" description="Helical" evidence="10">
    <location>
        <begin position="49"/>
        <end position="72"/>
    </location>
</feature>
<feature type="transmembrane region" description="Helical" evidence="10">
    <location>
        <begin position="403"/>
        <end position="428"/>
    </location>
</feature>
<dbReference type="PANTHER" id="PTHR23502:SF186">
    <property type="entry name" value="MAJOR FACILITATOR SUPERFAMILY (MFS) PROFILE DOMAIN-CONTAINING PROTEIN"/>
    <property type="match status" value="1"/>
</dbReference>
<evidence type="ECO:0000256" key="4">
    <source>
        <dbReference type="ARBA" id="ARBA00022692"/>
    </source>
</evidence>
<comment type="caution">
    <text evidence="12">The sequence shown here is derived from an EMBL/GenBank/DDBJ whole genome shotgun (WGS) entry which is preliminary data.</text>
</comment>
<comment type="subcellular location">
    <subcellularLocation>
        <location evidence="1">Cell membrane</location>
        <topology evidence="1">Multi-pass membrane protein</topology>
    </subcellularLocation>
</comment>
<dbReference type="PANTHER" id="PTHR23502">
    <property type="entry name" value="MAJOR FACILITATOR SUPERFAMILY"/>
    <property type="match status" value="1"/>
</dbReference>
<evidence type="ECO:0000256" key="9">
    <source>
        <dbReference type="SAM" id="MobiDB-lite"/>
    </source>
</evidence>
<dbReference type="OrthoDB" id="6770063at2759"/>
<gene>
    <name evidence="12" type="ORF">G6O67_006144</name>
</gene>
<keyword evidence="2" id="KW-0813">Transport</keyword>
<organism evidence="12 13">
    <name type="scientific">Ophiocordyceps sinensis</name>
    <dbReference type="NCBI Taxonomy" id="72228"/>
    <lineage>
        <taxon>Eukaryota</taxon>
        <taxon>Fungi</taxon>
        <taxon>Dikarya</taxon>
        <taxon>Ascomycota</taxon>
        <taxon>Pezizomycotina</taxon>
        <taxon>Sordariomycetes</taxon>
        <taxon>Hypocreomycetidae</taxon>
        <taxon>Hypocreales</taxon>
        <taxon>Ophiocordycipitaceae</taxon>
        <taxon>Ophiocordyceps</taxon>
    </lineage>
</organism>
<comment type="similarity">
    <text evidence="8">Belongs to the major facilitator superfamily. DHA1 family. Polyamines/proton antiporter (TC 2.A.1.2.16) subfamily.</text>
</comment>
<dbReference type="SUPFAM" id="SSF103473">
    <property type="entry name" value="MFS general substrate transporter"/>
    <property type="match status" value="1"/>
</dbReference>
<feature type="domain" description="Major facilitator superfamily (MFS) profile" evidence="11">
    <location>
        <begin position="50"/>
        <end position="496"/>
    </location>
</feature>
<keyword evidence="6 10" id="KW-0472">Membrane</keyword>
<evidence type="ECO:0000313" key="12">
    <source>
        <dbReference type="EMBL" id="KAF4506017.1"/>
    </source>
</evidence>
<feature type="transmembrane region" description="Helical" evidence="10">
    <location>
        <begin position="174"/>
        <end position="198"/>
    </location>
</feature>
<dbReference type="Gene3D" id="1.20.1250.20">
    <property type="entry name" value="MFS general substrate transporter like domains"/>
    <property type="match status" value="1"/>
</dbReference>
<feature type="transmembrane region" description="Helical" evidence="10">
    <location>
        <begin position="319"/>
        <end position="337"/>
    </location>
</feature>
<feature type="compositionally biased region" description="Basic and acidic residues" evidence="9">
    <location>
        <begin position="544"/>
        <end position="554"/>
    </location>
</feature>
<keyword evidence="4 10" id="KW-0812">Transmembrane</keyword>
<evidence type="ECO:0000256" key="6">
    <source>
        <dbReference type="ARBA" id="ARBA00023136"/>
    </source>
</evidence>
<feature type="region of interest" description="Disordered" evidence="9">
    <location>
        <begin position="541"/>
        <end position="566"/>
    </location>
</feature>
<feature type="transmembrane region" description="Helical" evidence="10">
    <location>
        <begin position="116"/>
        <end position="135"/>
    </location>
</feature>
<feature type="transmembrane region" description="Helical" evidence="10">
    <location>
        <begin position="141"/>
        <end position="162"/>
    </location>
</feature>
<evidence type="ECO:0000256" key="1">
    <source>
        <dbReference type="ARBA" id="ARBA00004651"/>
    </source>
</evidence>
<keyword evidence="3" id="KW-1003">Cell membrane</keyword>
<evidence type="ECO:0000256" key="7">
    <source>
        <dbReference type="ARBA" id="ARBA00023180"/>
    </source>
</evidence>
<dbReference type="FunFam" id="1.20.1250.20:FF:000011">
    <property type="entry name" value="MFS multidrug transporter, putative"/>
    <property type="match status" value="1"/>
</dbReference>
<evidence type="ECO:0000259" key="11">
    <source>
        <dbReference type="PROSITE" id="PS50850"/>
    </source>
</evidence>
<proteinExistence type="inferred from homology"/>
<evidence type="ECO:0000256" key="8">
    <source>
        <dbReference type="ARBA" id="ARBA00038459"/>
    </source>
</evidence>
<evidence type="ECO:0000256" key="3">
    <source>
        <dbReference type="ARBA" id="ARBA00022475"/>
    </source>
</evidence>
<feature type="transmembrane region" description="Helical" evidence="10">
    <location>
        <begin position="84"/>
        <end position="104"/>
    </location>
</feature>
<feature type="region of interest" description="Disordered" evidence="9">
    <location>
        <begin position="502"/>
        <end position="522"/>
    </location>
</feature>
<dbReference type="GO" id="GO:0022857">
    <property type="term" value="F:transmembrane transporter activity"/>
    <property type="evidence" value="ECO:0007669"/>
    <property type="project" value="InterPro"/>
</dbReference>
<sequence>MAKRELTSDKGPRIESQRNVPFLNDRGYIDFAPNDPDNPQNWSTPRRWLVTWVTILLVFNATFASSAISGAFESVVEEFHVSLTAAGLTVTLFLLGYCAGPLFFAPLSEFYGRRWIFYMTFTGYILFNFLCAFAPNYGSLLVGRLLTGTLVSAPLSNAPGVLADLWNPIERGTAMAAFAGSIWAGSALGPVVGGFLQLKKDWQWVFYVLLMFGGASGLTMMLLPETHAPTILRARARRFREAKIPGYEQVKAPADDEDRSLSKVFSIALTRPWIILFDPISFFCALYLSVVYTLLYMLFEIYPIVFRIKRGWKPGISELPLLGTIVGCVIGSGLVVLDTKKRARRIKRGESSMSDFVPEDRLGLAKIGGIGFAVSMFWFAWTGQYEYVDQARSRATADGQSSSIHWIVPTLAGVSLSFSLLLVFVSFLNYIVDSYLLYAASAIAANTIARSACGAAAPLFTMQMFNALGVGVGGSVIGGVAALLAIIPFLFSKYGKQIRERSKFAPTKPQATTQQSGPAGRVDHEELAVMTAYKAYASSLQSLEGRRESNENGHIRPPRTPLPLST</sequence>
<feature type="transmembrane region" description="Helical" evidence="10">
    <location>
        <begin position="273"/>
        <end position="299"/>
    </location>
</feature>
<dbReference type="InterPro" id="IPR011701">
    <property type="entry name" value="MFS"/>
</dbReference>
<evidence type="ECO:0000313" key="13">
    <source>
        <dbReference type="Proteomes" id="UP000557566"/>
    </source>
</evidence>
<dbReference type="Pfam" id="PF07690">
    <property type="entry name" value="MFS_1"/>
    <property type="match status" value="1"/>
</dbReference>
<dbReference type="Proteomes" id="UP000557566">
    <property type="component" value="Unassembled WGS sequence"/>
</dbReference>
<feature type="transmembrane region" description="Helical" evidence="10">
    <location>
        <begin position="204"/>
        <end position="223"/>
    </location>
</feature>
<dbReference type="CDD" id="cd17323">
    <property type="entry name" value="MFS_Tpo1_MDR_like"/>
    <property type="match status" value="1"/>
</dbReference>
<keyword evidence="13" id="KW-1185">Reference proteome</keyword>
<keyword evidence="5 10" id="KW-1133">Transmembrane helix</keyword>
<protein>
    <recommendedName>
        <fullName evidence="11">Major facilitator superfamily (MFS) profile domain-containing protein</fullName>
    </recommendedName>
</protein>
<accession>A0A8H4PK40</accession>
<feature type="transmembrane region" description="Helical" evidence="10">
    <location>
        <begin position="435"/>
        <end position="461"/>
    </location>
</feature>
<feature type="transmembrane region" description="Helical" evidence="10">
    <location>
        <begin position="363"/>
        <end position="383"/>
    </location>
</feature>
<keyword evidence="7" id="KW-0325">Glycoprotein</keyword>
<dbReference type="GO" id="GO:0005886">
    <property type="term" value="C:plasma membrane"/>
    <property type="evidence" value="ECO:0007669"/>
    <property type="project" value="UniProtKB-SubCell"/>
</dbReference>
<name>A0A8H4PK40_9HYPO</name>
<dbReference type="InterPro" id="IPR036259">
    <property type="entry name" value="MFS_trans_sf"/>
</dbReference>
<reference evidence="12 13" key="1">
    <citation type="journal article" date="2020" name="Genome Biol. Evol.">
        <title>A new high-quality draft genome assembly of the Chinese cordyceps Ophiocordyceps sinensis.</title>
        <authorList>
            <person name="Shu R."/>
            <person name="Zhang J."/>
            <person name="Meng Q."/>
            <person name="Zhang H."/>
            <person name="Zhou G."/>
            <person name="Li M."/>
            <person name="Wu P."/>
            <person name="Zhao Y."/>
            <person name="Chen C."/>
            <person name="Qin Q."/>
        </authorList>
    </citation>
    <scope>NUCLEOTIDE SEQUENCE [LARGE SCALE GENOMIC DNA]</scope>
    <source>
        <strain evidence="12 13">IOZ07</strain>
    </source>
</reference>
<dbReference type="InterPro" id="IPR020846">
    <property type="entry name" value="MFS_dom"/>
</dbReference>
<evidence type="ECO:0000256" key="10">
    <source>
        <dbReference type="SAM" id="Phobius"/>
    </source>
</evidence>
<dbReference type="EMBL" id="JAAVMX010000007">
    <property type="protein sequence ID" value="KAF4506017.1"/>
    <property type="molecule type" value="Genomic_DNA"/>
</dbReference>